<dbReference type="Proteomes" id="UP001597374">
    <property type="component" value="Unassembled WGS sequence"/>
</dbReference>
<gene>
    <name evidence="1" type="ORF">ACFSKP_05325</name>
</gene>
<comment type="caution">
    <text evidence="1">The sequence shown here is derived from an EMBL/GenBank/DDBJ whole genome shotgun (WGS) entry which is preliminary data.</text>
</comment>
<evidence type="ECO:0000313" key="1">
    <source>
        <dbReference type="EMBL" id="MFD2245664.1"/>
    </source>
</evidence>
<accession>A0ABW5CUF1</accession>
<dbReference type="RefSeq" id="WP_250427320.1">
    <property type="nucleotide sequence ID" value="NZ_JALPRR010000001.1"/>
</dbReference>
<protein>
    <submittedName>
        <fullName evidence="1">Uncharacterized protein</fullName>
    </submittedName>
</protein>
<organism evidence="1 2">
    <name type="scientific">Pontibacter ruber</name>
    <dbReference type="NCBI Taxonomy" id="1343895"/>
    <lineage>
        <taxon>Bacteria</taxon>
        <taxon>Pseudomonadati</taxon>
        <taxon>Bacteroidota</taxon>
        <taxon>Cytophagia</taxon>
        <taxon>Cytophagales</taxon>
        <taxon>Hymenobacteraceae</taxon>
        <taxon>Pontibacter</taxon>
    </lineage>
</organism>
<dbReference type="EMBL" id="JBHUIM010000001">
    <property type="protein sequence ID" value="MFD2245664.1"/>
    <property type="molecule type" value="Genomic_DNA"/>
</dbReference>
<name>A0ABW5CUF1_9BACT</name>
<reference evidence="2" key="1">
    <citation type="journal article" date="2019" name="Int. J. Syst. Evol. Microbiol.">
        <title>The Global Catalogue of Microorganisms (GCM) 10K type strain sequencing project: providing services to taxonomists for standard genome sequencing and annotation.</title>
        <authorList>
            <consortium name="The Broad Institute Genomics Platform"/>
            <consortium name="The Broad Institute Genome Sequencing Center for Infectious Disease"/>
            <person name="Wu L."/>
            <person name="Ma J."/>
        </authorList>
    </citation>
    <scope>NUCLEOTIDE SEQUENCE [LARGE SCALE GENOMIC DNA]</scope>
    <source>
        <strain evidence="2">CGMCC 4.1782</strain>
    </source>
</reference>
<evidence type="ECO:0000313" key="2">
    <source>
        <dbReference type="Proteomes" id="UP001597374"/>
    </source>
</evidence>
<proteinExistence type="predicted"/>
<dbReference type="Pfam" id="PF26622">
    <property type="entry name" value="DUF8199"/>
    <property type="match status" value="1"/>
</dbReference>
<dbReference type="InterPro" id="IPR058512">
    <property type="entry name" value="DUF8199"/>
</dbReference>
<keyword evidence="2" id="KW-1185">Reference proteome</keyword>
<sequence length="130" mass="14402">MIRPTFSLLLTLSILLSSAGIALSEQLCLMTGLKQLPSQEQTDTCCSEPDSGSDKEECCTVKVSFEKLEPVSTLKAFHLEIPVFFAENSKPLPLPWLHVPVPLQVTLTYSDSSPPRHGKQLLHYLHTLIV</sequence>